<evidence type="ECO:0000313" key="2">
    <source>
        <dbReference type="Proteomes" id="UP000789375"/>
    </source>
</evidence>
<reference evidence="1" key="1">
    <citation type="submission" date="2021-06" db="EMBL/GenBank/DDBJ databases">
        <authorList>
            <person name="Kallberg Y."/>
            <person name="Tangrot J."/>
            <person name="Rosling A."/>
        </authorList>
    </citation>
    <scope>NUCLEOTIDE SEQUENCE</scope>
    <source>
        <strain evidence="1">87-6 pot B 2015</strain>
    </source>
</reference>
<evidence type="ECO:0000313" key="1">
    <source>
        <dbReference type="EMBL" id="CAG8578427.1"/>
    </source>
</evidence>
<keyword evidence="2" id="KW-1185">Reference proteome</keyword>
<dbReference type="AlphaFoldDB" id="A0A9N9BSP7"/>
<comment type="caution">
    <text evidence="1">The sequence shown here is derived from an EMBL/GenBank/DDBJ whole genome shotgun (WGS) entry which is preliminary data.</text>
</comment>
<protein>
    <submittedName>
        <fullName evidence="1">1369_t:CDS:1</fullName>
    </submittedName>
</protein>
<dbReference type="Proteomes" id="UP000789375">
    <property type="component" value="Unassembled WGS sequence"/>
</dbReference>
<organism evidence="1 2">
    <name type="scientific">Funneliformis mosseae</name>
    <name type="common">Endomycorrhizal fungus</name>
    <name type="synonym">Glomus mosseae</name>
    <dbReference type="NCBI Taxonomy" id="27381"/>
    <lineage>
        <taxon>Eukaryota</taxon>
        <taxon>Fungi</taxon>
        <taxon>Fungi incertae sedis</taxon>
        <taxon>Mucoromycota</taxon>
        <taxon>Glomeromycotina</taxon>
        <taxon>Glomeromycetes</taxon>
        <taxon>Glomerales</taxon>
        <taxon>Glomeraceae</taxon>
        <taxon>Funneliformis</taxon>
    </lineage>
</organism>
<sequence>MTRKRSISSVIHEKLTTFRLIAKPTSRKRLKVSCLSQEDIKLLQPNVENKQDEETLTTLAALGQTFN</sequence>
<name>A0A9N9BSP7_FUNMO</name>
<accession>A0A9N9BSP7</accession>
<proteinExistence type="predicted"/>
<dbReference type="EMBL" id="CAJVPP010001909">
    <property type="protein sequence ID" value="CAG8578427.1"/>
    <property type="molecule type" value="Genomic_DNA"/>
</dbReference>
<gene>
    <name evidence="1" type="ORF">FMOSSE_LOCUS7824</name>
</gene>